<organism evidence="1">
    <name type="scientific">marine metagenome</name>
    <dbReference type="NCBI Taxonomy" id="408172"/>
    <lineage>
        <taxon>unclassified sequences</taxon>
        <taxon>metagenomes</taxon>
        <taxon>ecological metagenomes</taxon>
    </lineage>
</organism>
<dbReference type="SUPFAM" id="SSF53901">
    <property type="entry name" value="Thiolase-like"/>
    <property type="match status" value="1"/>
</dbReference>
<evidence type="ECO:0008006" key="2">
    <source>
        <dbReference type="Google" id="ProtNLM"/>
    </source>
</evidence>
<dbReference type="EMBL" id="UINC01150068">
    <property type="protein sequence ID" value="SVD42917.1"/>
    <property type="molecule type" value="Genomic_DNA"/>
</dbReference>
<sequence>MSRFGMFDDRDSKDLFLEAFGEMRESVDKGLDPNDIDALYIGNFTNDLFVQQSHWGAILTDA</sequence>
<dbReference type="AlphaFoldDB" id="A0A382V906"/>
<gene>
    <name evidence="1" type="ORF">METZ01_LOCUS395771</name>
</gene>
<dbReference type="GO" id="GO:0016746">
    <property type="term" value="F:acyltransferase activity"/>
    <property type="evidence" value="ECO:0007669"/>
    <property type="project" value="InterPro"/>
</dbReference>
<dbReference type="Gene3D" id="3.40.47.10">
    <property type="match status" value="1"/>
</dbReference>
<accession>A0A382V906</accession>
<reference evidence="1" key="1">
    <citation type="submission" date="2018-05" db="EMBL/GenBank/DDBJ databases">
        <authorList>
            <person name="Lanie J.A."/>
            <person name="Ng W.-L."/>
            <person name="Kazmierczak K.M."/>
            <person name="Andrzejewski T.M."/>
            <person name="Davidsen T.M."/>
            <person name="Wayne K.J."/>
            <person name="Tettelin H."/>
            <person name="Glass J.I."/>
            <person name="Rusch D."/>
            <person name="Podicherti R."/>
            <person name="Tsui H.-C.T."/>
            <person name="Winkler M.E."/>
        </authorList>
    </citation>
    <scope>NUCLEOTIDE SEQUENCE</scope>
</reference>
<dbReference type="InterPro" id="IPR016039">
    <property type="entry name" value="Thiolase-like"/>
</dbReference>
<proteinExistence type="predicted"/>
<name>A0A382V906_9ZZZZ</name>
<evidence type="ECO:0000313" key="1">
    <source>
        <dbReference type="EMBL" id="SVD42917.1"/>
    </source>
</evidence>
<protein>
    <recommendedName>
        <fullName evidence="2">Thiolase N-terminal domain-containing protein</fullName>
    </recommendedName>
</protein>
<feature type="non-terminal residue" evidence="1">
    <location>
        <position position="62"/>
    </location>
</feature>